<evidence type="ECO:0000256" key="1">
    <source>
        <dbReference type="ARBA" id="ARBA00022527"/>
    </source>
</evidence>
<evidence type="ECO:0000256" key="4">
    <source>
        <dbReference type="ARBA" id="ARBA00022777"/>
    </source>
</evidence>
<dbReference type="Gene3D" id="1.10.510.10">
    <property type="entry name" value="Transferase(Phosphotransferase) domain 1"/>
    <property type="match status" value="1"/>
</dbReference>
<keyword evidence="3" id="KW-0547">Nucleotide-binding</keyword>
<keyword evidence="2" id="KW-0808">Transferase</keyword>
<keyword evidence="5" id="KW-0067">ATP-binding</keyword>
<organism evidence="7 8">
    <name type="scientific">Xenopus laevis</name>
    <name type="common">African clawed frog</name>
    <dbReference type="NCBI Taxonomy" id="8355"/>
    <lineage>
        <taxon>Eukaryota</taxon>
        <taxon>Metazoa</taxon>
        <taxon>Chordata</taxon>
        <taxon>Craniata</taxon>
        <taxon>Vertebrata</taxon>
        <taxon>Euteleostomi</taxon>
        <taxon>Amphibia</taxon>
        <taxon>Batrachia</taxon>
        <taxon>Anura</taxon>
        <taxon>Pipoidea</taxon>
        <taxon>Pipidae</taxon>
        <taxon>Xenopodinae</taxon>
        <taxon>Xenopus</taxon>
        <taxon>Xenopus</taxon>
    </lineage>
</organism>
<dbReference type="PROSITE" id="PS50011">
    <property type="entry name" value="PROTEIN_KINASE_DOM"/>
    <property type="match status" value="1"/>
</dbReference>
<dbReference type="InterPro" id="IPR000719">
    <property type="entry name" value="Prot_kinase_dom"/>
</dbReference>
<dbReference type="EMBL" id="CM004478">
    <property type="protein sequence ID" value="OCT71675.1"/>
    <property type="molecule type" value="Genomic_DNA"/>
</dbReference>
<feature type="domain" description="Protein kinase" evidence="6">
    <location>
        <begin position="1"/>
        <end position="90"/>
    </location>
</feature>
<dbReference type="InterPro" id="IPR011009">
    <property type="entry name" value="Kinase-like_dom_sf"/>
</dbReference>
<protein>
    <recommendedName>
        <fullName evidence="6">Protein kinase domain-containing protein</fullName>
    </recommendedName>
</protein>
<gene>
    <name evidence="7" type="ORF">XELAEV_18034654mg</name>
</gene>
<keyword evidence="4" id="KW-0418">Kinase</keyword>
<evidence type="ECO:0000256" key="2">
    <source>
        <dbReference type="ARBA" id="ARBA00022679"/>
    </source>
</evidence>
<dbReference type="SUPFAM" id="SSF56112">
    <property type="entry name" value="Protein kinase-like (PK-like)"/>
    <property type="match status" value="1"/>
</dbReference>
<dbReference type="GO" id="GO:0004674">
    <property type="term" value="F:protein serine/threonine kinase activity"/>
    <property type="evidence" value="ECO:0007669"/>
    <property type="project" value="UniProtKB-KW"/>
</dbReference>
<proteinExistence type="predicted"/>
<dbReference type="Proteomes" id="UP000694892">
    <property type="component" value="Chromosome 7L"/>
</dbReference>
<name>A0A974HBE5_XENLA</name>
<dbReference type="AlphaFoldDB" id="A0A974HBE5"/>
<evidence type="ECO:0000313" key="7">
    <source>
        <dbReference type="EMBL" id="OCT71675.1"/>
    </source>
</evidence>
<reference evidence="8" key="1">
    <citation type="journal article" date="2016" name="Nature">
        <title>Genome evolution in the allotetraploid frog Xenopus laevis.</title>
        <authorList>
            <person name="Session A.M."/>
            <person name="Uno Y."/>
            <person name="Kwon T."/>
            <person name="Chapman J.A."/>
            <person name="Toyoda A."/>
            <person name="Takahashi S."/>
            <person name="Fukui A."/>
            <person name="Hikosaka A."/>
            <person name="Suzuki A."/>
            <person name="Kondo M."/>
            <person name="van Heeringen S.J."/>
            <person name="Quigley I."/>
            <person name="Heinz S."/>
            <person name="Ogino H."/>
            <person name="Ochi H."/>
            <person name="Hellsten U."/>
            <person name="Lyons J.B."/>
            <person name="Simakov O."/>
            <person name="Putnam N."/>
            <person name="Stites J."/>
            <person name="Kuroki Y."/>
            <person name="Tanaka T."/>
            <person name="Michiue T."/>
            <person name="Watanabe M."/>
            <person name="Bogdanovic O."/>
            <person name="Lister R."/>
            <person name="Georgiou G."/>
            <person name="Paranjpe S.S."/>
            <person name="van Kruijsbergen I."/>
            <person name="Shu S."/>
            <person name="Carlson J."/>
            <person name="Kinoshita T."/>
            <person name="Ohta Y."/>
            <person name="Mawaribuchi S."/>
            <person name="Jenkins J."/>
            <person name="Grimwood J."/>
            <person name="Schmutz J."/>
            <person name="Mitros T."/>
            <person name="Mozaffari S.V."/>
            <person name="Suzuki Y."/>
            <person name="Haramoto Y."/>
            <person name="Yamamoto T.S."/>
            <person name="Takagi C."/>
            <person name="Heald R."/>
            <person name="Miller K."/>
            <person name="Haudenschild C."/>
            <person name="Kitzman J."/>
            <person name="Nakayama T."/>
            <person name="Izutsu Y."/>
            <person name="Robert J."/>
            <person name="Fortriede J."/>
            <person name="Burns K."/>
            <person name="Lotay V."/>
            <person name="Karimi K."/>
            <person name="Yasuoka Y."/>
            <person name="Dichmann D.S."/>
            <person name="Flajnik M.F."/>
            <person name="Houston D.W."/>
            <person name="Shendure J."/>
            <person name="DuPasquier L."/>
            <person name="Vize P.D."/>
            <person name="Zorn A.M."/>
            <person name="Ito M."/>
            <person name="Marcotte E.M."/>
            <person name="Wallingford J.B."/>
            <person name="Ito Y."/>
            <person name="Asashima M."/>
            <person name="Ueno N."/>
            <person name="Matsuda Y."/>
            <person name="Veenstra G.J."/>
            <person name="Fujiyama A."/>
            <person name="Harland R.M."/>
            <person name="Taira M."/>
            <person name="Rokhsar D.S."/>
        </authorList>
    </citation>
    <scope>NUCLEOTIDE SEQUENCE [LARGE SCALE GENOMIC DNA]</scope>
    <source>
        <strain evidence="8">J</strain>
    </source>
</reference>
<evidence type="ECO:0000256" key="3">
    <source>
        <dbReference type="ARBA" id="ARBA00022741"/>
    </source>
</evidence>
<evidence type="ECO:0000259" key="6">
    <source>
        <dbReference type="PROSITE" id="PS50011"/>
    </source>
</evidence>
<evidence type="ECO:0000256" key="5">
    <source>
        <dbReference type="ARBA" id="ARBA00022840"/>
    </source>
</evidence>
<dbReference type="PANTHER" id="PTHR24351">
    <property type="entry name" value="RIBOSOMAL PROTEIN S6 KINASE"/>
    <property type="match status" value="1"/>
</dbReference>
<dbReference type="GO" id="GO:0005524">
    <property type="term" value="F:ATP binding"/>
    <property type="evidence" value="ECO:0007669"/>
    <property type="project" value="UniProtKB-KW"/>
</dbReference>
<accession>A0A974HBE5</accession>
<sequence>MAPEILNRKPYNAAVDWWSFGITICKMATGKSPFNNSGVITELISSVKVHEPKIPDELDEDLKHLLGQLLEKDQKQRLGVRGNIRCHPFYKTIDWVPYGEKLSFLEYQEDEGTSGDSNTVPGFSFKSSTWLT</sequence>
<keyword evidence="1" id="KW-0723">Serine/threonine-protein kinase</keyword>
<dbReference type="Pfam" id="PF00069">
    <property type="entry name" value="Pkinase"/>
    <property type="match status" value="1"/>
</dbReference>
<evidence type="ECO:0000313" key="8">
    <source>
        <dbReference type="Proteomes" id="UP000694892"/>
    </source>
</evidence>